<organism evidence="3">
    <name type="scientific">Haemonchus placei</name>
    <name type="common">Barber's pole worm</name>
    <dbReference type="NCBI Taxonomy" id="6290"/>
    <lineage>
        <taxon>Eukaryota</taxon>
        <taxon>Metazoa</taxon>
        <taxon>Ecdysozoa</taxon>
        <taxon>Nematoda</taxon>
        <taxon>Chromadorea</taxon>
        <taxon>Rhabditida</taxon>
        <taxon>Rhabditina</taxon>
        <taxon>Rhabditomorpha</taxon>
        <taxon>Strongyloidea</taxon>
        <taxon>Trichostrongylidae</taxon>
        <taxon>Haemonchus</taxon>
    </lineage>
</organism>
<name>A0A0N4WGP7_HAEPC</name>
<dbReference type="EMBL" id="UZAF01017189">
    <property type="protein sequence ID" value="VDO38932.1"/>
    <property type="molecule type" value="Genomic_DNA"/>
</dbReference>
<dbReference type="Proteomes" id="UP000268014">
    <property type="component" value="Unassembled WGS sequence"/>
</dbReference>
<gene>
    <name evidence="1" type="ORF">HPLM_LOCUS9994</name>
</gene>
<evidence type="ECO:0000313" key="3">
    <source>
        <dbReference type="WBParaSite" id="HPLM_0001000201-mRNA-1"/>
    </source>
</evidence>
<reference evidence="3" key="1">
    <citation type="submission" date="2017-02" db="UniProtKB">
        <authorList>
            <consortium name="WormBaseParasite"/>
        </authorList>
    </citation>
    <scope>IDENTIFICATION</scope>
</reference>
<reference evidence="1 2" key="2">
    <citation type="submission" date="2018-11" db="EMBL/GenBank/DDBJ databases">
        <authorList>
            <consortium name="Pathogen Informatics"/>
        </authorList>
    </citation>
    <scope>NUCLEOTIDE SEQUENCE [LARGE SCALE GENOMIC DNA]</scope>
    <source>
        <strain evidence="1 2">MHpl1</strain>
    </source>
</reference>
<sequence>MLKISLYAQASARGNPEFRDQDQRTKIKDAVDYAKKSVWDQEEIRWAG</sequence>
<dbReference type="WBParaSite" id="HPLM_0001000201-mRNA-1">
    <property type="protein sequence ID" value="HPLM_0001000201-mRNA-1"/>
    <property type="gene ID" value="HPLM_0001000201"/>
</dbReference>
<proteinExistence type="predicted"/>
<keyword evidence="2" id="KW-1185">Reference proteome</keyword>
<dbReference type="AlphaFoldDB" id="A0A0N4WGP7"/>
<protein>
    <submittedName>
        <fullName evidence="3">Resolvase/invertase-type recombinase catalytic domain-containing protein</fullName>
    </submittedName>
</protein>
<dbReference type="OrthoDB" id="5814184at2759"/>
<accession>A0A0N4WGP7</accession>
<evidence type="ECO:0000313" key="1">
    <source>
        <dbReference type="EMBL" id="VDO38932.1"/>
    </source>
</evidence>
<evidence type="ECO:0000313" key="2">
    <source>
        <dbReference type="Proteomes" id="UP000268014"/>
    </source>
</evidence>